<evidence type="ECO:0000256" key="1">
    <source>
        <dbReference type="SAM" id="MobiDB-lite"/>
    </source>
</evidence>
<feature type="compositionally biased region" description="Polar residues" evidence="1">
    <location>
        <begin position="1"/>
        <end position="11"/>
    </location>
</feature>
<dbReference type="PANTHER" id="PTHR48171">
    <property type="entry name" value="DUF946 FAMILY PROTEIN"/>
    <property type="match status" value="1"/>
</dbReference>
<keyword evidence="4" id="KW-1185">Reference proteome</keyword>
<reference evidence="4" key="1">
    <citation type="journal article" date="2023" name="Mol. Phylogenet. Evol.">
        <title>Genome-scale phylogeny and comparative genomics of the fungal order Sordariales.</title>
        <authorList>
            <person name="Hensen N."/>
            <person name="Bonometti L."/>
            <person name="Westerberg I."/>
            <person name="Brannstrom I.O."/>
            <person name="Guillou S."/>
            <person name="Cros-Aarteil S."/>
            <person name="Calhoun S."/>
            <person name="Haridas S."/>
            <person name="Kuo A."/>
            <person name="Mondo S."/>
            <person name="Pangilinan J."/>
            <person name="Riley R."/>
            <person name="LaButti K."/>
            <person name="Andreopoulos B."/>
            <person name="Lipzen A."/>
            <person name="Chen C."/>
            <person name="Yan M."/>
            <person name="Daum C."/>
            <person name="Ng V."/>
            <person name="Clum A."/>
            <person name="Steindorff A."/>
            <person name="Ohm R.A."/>
            <person name="Martin F."/>
            <person name="Silar P."/>
            <person name="Natvig D.O."/>
            <person name="Lalanne C."/>
            <person name="Gautier V."/>
            <person name="Ament-Velasquez S.L."/>
            <person name="Kruys A."/>
            <person name="Hutchinson M.I."/>
            <person name="Powell A.J."/>
            <person name="Barry K."/>
            <person name="Miller A.N."/>
            <person name="Grigoriev I.V."/>
            <person name="Debuchy R."/>
            <person name="Gladieux P."/>
            <person name="Hiltunen Thoren M."/>
            <person name="Johannesson H."/>
        </authorList>
    </citation>
    <scope>NUCLEOTIDE SEQUENCE [LARGE SCALE GENOMIC DNA]</scope>
    <source>
        <strain evidence="4">CBS 284.82</strain>
    </source>
</reference>
<proteinExistence type="predicted"/>
<feature type="compositionally biased region" description="Basic and acidic residues" evidence="1">
    <location>
        <begin position="531"/>
        <end position="541"/>
    </location>
</feature>
<organism evidence="3 4">
    <name type="scientific">Parachaetomium inaequale</name>
    <dbReference type="NCBI Taxonomy" id="2588326"/>
    <lineage>
        <taxon>Eukaryota</taxon>
        <taxon>Fungi</taxon>
        <taxon>Dikarya</taxon>
        <taxon>Ascomycota</taxon>
        <taxon>Pezizomycotina</taxon>
        <taxon>Sordariomycetes</taxon>
        <taxon>Sordariomycetidae</taxon>
        <taxon>Sordariales</taxon>
        <taxon>Chaetomiaceae</taxon>
        <taxon>Parachaetomium</taxon>
    </lineage>
</organism>
<accession>A0AAN6PJ02</accession>
<feature type="compositionally biased region" description="Basic and acidic residues" evidence="1">
    <location>
        <begin position="120"/>
        <end position="133"/>
    </location>
</feature>
<feature type="compositionally biased region" description="Basic and acidic residues" evidence="1">
    <location>
        <begin position="559"/>
        <end position="583"/>
    </location>
</feature>
<dbReference type="PANTHER" id="PTHR48171:SF1">
    <property type="entry name" value="VACUOLAR PROTEIN SORTING-ASSOCIATED PROTEIN 62"/>
    <property type="match status" value="1"/>
</dbReference>
<protein>
    <recommendedName>
        <fullName evidence="2">Transcription factor TFIIIC triple barrel domain-containing protein</fullName>
    </recommendedName>
</protein>
<sequence>MGSFGRQQTNALPDDDDGWEYEYSATETETYYLTLDLSVRDFLERRTDDVAHNTRTGYRVWYNPLFNAPEPQTSNPDLLDDKDADDGEPPEREEVDLDTIGVPQPQPQPEPPVDPSLEQPTEKDGHLGDQTSDKPAEEIQVLELHSKEPIVSYRNHVFRGSWCENIGTEMIFTRHDDDAPLPALRNLSQNMDLIAASATRINFREATLVPKERDGMSERIFLGFGYSEEDIPARYKRNGGIYVHIGGDKSGQRQPQAHFLEDLIALKRKRGEADEVTVQPLETRQNKLMVEDEEEERRRRKLRQDHARNVRWRDRRREERELGLASPERNYVPRMGGRRGWPKRARRAALIRRDSGAISRFERERDKHWVDTSPNWVDRQACRWLSLCGIQHIRWDAPALPDTDGPSTLDELKSLALGLSTSWAFGEKIGISDWETAPARKDLRRSPRAHSAGSARVLEEVPDYVVDHAPLVHLYSGEHFWPSDIAEHVRHMKPYVRGSLVNTSEPLDLQNLANLNALNGTVFMTSDDDVESRPDWLHSRDSIPNPFEDDGPEGDDGDRDSQDPPRRPDDDASWRDVDREHPPHRIVPPRESSQRHKGLRRRRSVSNEQRPIVWMPHQDNESNKPGPSGESKAPAVLVLVDKGAGIVDAFWFFFYSYNLGQTVLNIRFGNHVGDWEHCMVRFQHGTPRAMFLSEHAGGKAYLWKALEKRAQKDGKPARPVIYSAVGSHAMYASPGMHPYVLPFKMLKDITDKGPLWDPSLNNYAYWYDYEVNRDEERNSTVQEQTSLTPAASNPDLPTSWFHFQGPWGDDIYPLSDRRQWRLFGEYHYITGPLGPKAKFLERRKVCQTEKCTIVDSIEAGKKSAWY</sequence>
<feature type="region of interest" description="Disordered" evidence="1">
    <location>
        <begin position="1"/>
        <end position="20"/>
    </location>
</feature>
<evidence type="ECO:0000259" key="2">
    <source>
        <dbReference type="Pfam" id="PF10419"/>
    </source>
</evidence>
<dbReference type="Gene3D" id="2.60.40.4370">
    <property type="match status" value="1"/>
</dbReference>
<feature type="region of interest" description="Disordered" evidence="1">
    <location>
        <begin position="66"/>
        <end position="133"/>
    </location>
</feature>
<evidence type="ECO:0000313" key="4">
    <source>
        <dbReference type="Proteomes" id="UP001303115"/>
    </source>
</evidence>
<name>A0AAN6PJ02_9PEZI</name>
<dbReference type="InterPro" id="IPR019481">
    <property type="entry name" value="TFIIIC_triple_barrel"/>
</dbReference>
<feature type="region of interest" description="Disordered" evidence="1">
    <location>
        <begin position="529"/>
        <end position="631"/>
    </location>
</feature>
<comment type="caution">
    <text evidence="3">The sequence shown here is derived from an EMBL/GenBank/DDBJ whole genome shotgun (WGS) entry which is preliminary data.</text>
</comment>
<dbReference type="Pfam" id="PF10419">
    <property type="entry name" value="TFIIIC_sub6"/>
    <property type="match status" value="1"/>
</dbReference>
<evidence type="ECO:0000313" key="3">
    <source>
        <dbReference type="EMBL" id="KAK4039884.1"/>
    </source>
</evidence>
<feature type="domain" description="Transcription factor TFIIIC triple barrel" evidence="2">
    <location>
        <begin position="26"/>
        <end position="208"/>
    </location>
</feature>
<feature type="compositionally biased region" description="Basic residues" evidence="1">
    <location>
        <begin position="595"/>
        <end position="604"/>
    </location>
</feature>
<feature type="compositionally biased region" description="Acidic residues" evidence="1">
    <location>
        <begin position="78"/>
        <end position="97"/>
    </location>
</feature>
<dbReference type="Pfam" id="PF06101">
    <property type="entry name" value="Vps62"/>
    <property type="match status" value="1"/>
</dbReference>
<dbReference type="AlphaFoldDB" id="A0AAN6PJ02"/>
<dbReference type="InterPro" id="IPR009291">
    <property type="entry name" value="Vps62"/>
</dbReference>
<feature type="compositionally biased region" description="Acidic residues" evidence="1">
    <location>
        <begin position="547"/>
        <end position="558"/>
    </location>
</feature>
<gene>
    <name evidence="3" type="ORF">C8A01DRAFT_46702</name>
</gene>
<feature type="compositionally biased region" description="Pro residues" evidence="1">
    <location>
        <begin position="104"/>
        <end position="114"/>
    </location>
</feature>
<dbReference type="Proteomes" id="UP001303115">
    <property type="component" value="Unassembled WGS sequence"/>
</dbReference>
<dbReference type="EMBL" id="MU854389">
    <property type="protein sequence ID" value="KAK4039884.1"/>
    <property type="molecule type" value="Genomic_DNA"/>
</dbReference>